<evidence type="ECO:0000256" key="1">
    <source>
        <dbReference type="SAM" id="SignalP"/>
    </source>
</evidence>
<reference evidence="3" key="1">
    <citation type="submission" date="2016-10" db="EMBL/GenBank/DDBJ databases">
        <authorList>
            <person name="Varghese N."/>
            <person name="Submissions S."/>
        </authorList>
    </citation>
    <scope>NUCLEOTIDE SEQUENCE [LARGE SCALE GENOMIC DNA]</scope>
    <source>
        <strain evidence="3">DUS833</strain>
    </source>
</reference>
<evidence type="ECO:0008006" key="4">
    <source>
        <dbReference type="Google" id="ProtNLM"/>
    </source>
</evidence>
<accession>A0A1H1JVC0</accession>
<feature type="chain" id="PRO_5011742218" description="DUF4810 domain-containing protein" evidence="1">
    <location>
        <begin position="25"/>
        <end position="129"/>
    </location>
</feature>
<dbReference type="Pfam" id="PF16068">
    <property type="entry name" value="DUF4810"/>
    <property type="match status" value="1"/>
</dbReference>
<dbReference type="InterPro" id="IPR014508">
    <property type="entry name" value="UCP020555_TPR-like"/>
</dbReference>
<protein>
    <recommendedName>
        <fullName evidence="4">DUF4810 domain-containing protein</fullName>
    </recommendedName>
</protein>
<feature type="signal peptide" evidence="1">
    <location>
        <begin position="1"/>
        <end position="24"/>
    </location>
</feature>
<gene>
    <name evidence="2" type="ORF">SAMN05445850_5802</name>
</gene>
<dbReference type="Proteomes" id="UP000199365">
    <property type="component" value="Unassembled WGS sequence"/>
</dbReference>
<keyword evidence="1" id="KW-0732">Signal</keyword>
<dbReference type="STRING" id="157910.SAMN05445850_5802"/>
<dbReference type="PIRSF" id="PIRSF020555">
    <property type="entry name" value="UCP020555"/>
    <property type="match status" value="1"/>
</dbReference>
<name>A0A1H1JVC0_9BURK</name>
<evidence type="ECO:0000313" key="2">
    <source>
        <dbReference type="EMBL" id="SDR53968.1"/>
    </source>
</evidence>
<dbReference type="EMBL" id="FNKX01000002">
    <property type="protein sequence ID" value="SDR53968.1"/>
    <property type="molecule type" value="Genomic_DNA"/>
</dbReference>
<organism evidence="2 3">
    <name type="scientific">Paraburkholderia tuberum</name>
    <dbReference type="NCBI Taxonomy" id="157910"/>
    <lineage>
        <taxon>Bacteria</taxon>
        <taxon>Pseudomonadati</taxon>
        <taxon>Pseudomonadota</taxon>
        <taxon>Betaproteobacteria</taxon>
        <taxon>Burkholderiales</taxon>
        <taxon>Burkholderiaceae</taxon>
        <taxon>Paraburkholderia</taxon>
    </lineage>
</organism>
<evidence type="ECO:0000313" key="3">
    <source>
        <dbReference type="Proteomes" id="UP000199365"/>
    </source>
</evidence>
<keyword evidence="3" id="KW-1185">Reference proteome</keyword>
<dbReference type="AlphaFoldDB" id="A0A1H1JVC0"/>
<sequence length="129" mass="14593">MMTRFTMKHSRMMRGICLPVMATAMLLTGCAANRPQPLYQWTGYQPAVYDYLKGEKAPQEQIDALEKALQDISGKGHTPPPGFHAQLGMLYASVGNDTQAMQEFESEKQLFPESSTYMDFLMKHKTKQP</sequence>
<dbReference type="PROSITE" id="PS51257">
    <property type="entry name" value="PROKAR_LIPOPROTEIN"/>
    <property type="match status" value="1"/>
</dbReference>
<proteinExistence type="predicted"/>